<dbReference type="EMBL" id="ATHL01000067">
    <property type="protein sequence ID" value="EQB16512.1"/>
    <property type="molecule type" value="Genomic_DNA"/>
</dbReference>
<comment type="caution">
    <text evidence="5">The sequence shown here is derived from an EMBL/GenBank/DDBJ whole genome shotgun (WGS) entry which is preliminary data.</text>
</comment>
<feature type="domain" description="HTH lacI-type" evidence="4">
    <location>
        <begin position="10"/>
        <end position="64"/>
    </location>
</feature>
<dbReference type="GO" id="GO:0003700">
    <property type="term" value="F:DNA-binding transcription factor activity"/>
    <property type="evidence" value="ECO:0007669"/>
    <property type="project" value="TreeGrafter"/>
</dbReference>
<evidence type="ECO:0000313" key="6">
    <source>
        <dbReference type="Proteomes" id="UP000015527"/>
    </source>
</evidence>
<dbReference type="OrthoDB" id="7939625at2"/>
<dbReference type="AlphaFoldDB" id="T0HTS3"/>
<evidence type="ECO:0000259" key="4">
    <source>
        <dbReference type="PROSITE" id="PS50932"/>
    </source>
</evidence>
<protein>
    <recommendedName>
        <fullName evidence="4">HTH lacI-type domain-containing protein</fullName>
    </recommendedName>
</protein>
<keyword evidence="3" id="KW-0804">Transcription</keyword>
<dbReference type="Proteomes" id="UP000015527">
    <property type="component" value="Unassembled WGS sequence"/>
</dbReference>
<dbReference type="InterPro" id="IPR010982">
    <property type="entry name" value="Lambda_DNA-bd_dom_sf"/>
</dbReference>
<dbReference type="InterPro" id="IPR046335">
    <property type="entry name" value="LacI/GalR-like_sensor"/>
</dbReference>
<dbReference type="GO" id="GO:0000976">
    <property type="term" value="F:transcription cis-regulatory region binding"/>
    <property type="evidence" value="ECO:0007669"/>
    <property type="project" value="TreeGrafter"/>
</dbReference>
<name>T0HTS3_9SPHN</name>
<dbReference type="Gene3D" id="3.40.50.2300">
    <property type="match status" value="2"/>
</dbReference>
<dbReference type="PROSITE" id="PS50932">
    <property type="entry name" value="HTH_LACI_2"/>
    <property type="match status" value="1"/>
</dbReference>
<dbReference type="PRINTS" id="PR00036">
    <property type="entry name" value="HTHLACI"/>
</dbReference>
<keyword evidence="1" id="KW-0805">Transcription regulation</keyword>
<accession>T0HTS3</accession>
<gene>
    <name evidence="5" type="ORF">L284_09435</name>
</gene>
<keyword evidence="2" id="KW-0238">DNA-binding</keyword>
<dbReference type="eggNOG" id="COG1609">
    <property type="taxonomic scope" value="Bacteria"/>
</dbReference>
<dbReference type="CDD" id="cd01392">
    <property type="entry name" value="HTH_LacI"/>
    <property type="match status" value="1"/>
</dbReference>
<dbReference type="SMART" id="SM00354">
    <property type="entry name" value="HTH_LACI"/>
    <property type="match status" value="1"/>
</dbReference>
<sequence>MSASKATGEPTIDDVAAAAGVSIRTVSRVLNKSPKVNENTRRSIEAVIAQLNFRPSRGARALAMRRSLLIGLVHNDQNALVLDTIQRGIAGVASRSGYELVVHSCPAEDSGVIEDLVAFAERSRVDGLVVLPPVSGVPGLAQALNRIPVMAVALSSIPLSGFADVVVSEERQAGSDVARYLLELGHRSIGMVNGPVGVASAQERRAGFVGAVASEPNASLIEAAGDYSFEYGVLAAEQLLAATPRPTAIFAANDIMAAGVLKVAARLRIAVPEELSIVGFDGSALTRMLTPALTSVLRPFGAMAATAAETLIARIEGKDLPPAGSHPLELVPAESTGPAPV</sequence>
<proteinExistence type="predicted"/>
<dbReference type="SUPFAM" id="SSF53822">
    <property type="entry name" value="Periplasmic binding protein-like I"/>
    <property type="match status" value="1"/>
</dbReference>
<dbReference type="RefSeq" id="WP_021233778.1">
    <property type="nucleotide sequence ID" value="NZ_ATHL01000067.1"/>
</dbReference>
<dbReference type="CDD" id="cd01545">
    <property type="entry name" value="PBP1_SalR"/>
    <property type="match status" value="1"/>
</dbReference>
<keyword evidence="6" id="KW-1185">Reference proteome</keyword>
<organism evidence="5 6">
    <name type="scientific">Novosphingobium lindaniclasticum LE124</name>
    <dbReference type="NCBI Taxonomy" id="1096930"/>
    <lineage>
        <taxon>Bacteria</taxon>
        <taxon>Pseudomonadati</taxon>
        <taxon>Pseudomonadota</taxon>
        <taxon>Alphaproteobacteria</taxon>
        <taxon>Sphingomonadales</taxon>
        <taxon>Sphingomonadaceae</taxon>
        <taxon>Novosphingobium</taxon>
    </lineage>
</organism>
<dbReference type="PATRIC" id="fig|1096930.3.peg.1876"/>
<evidence type="ECO:0000256" key="3">
    <source>
        <dbReference type="ARBA" id="ARBA00023163"/>
    </source>
</evidence>
<evidence type="ECO:0000256" key="1">
    <source>
        <dbReference type="ARBA" id="ARBA00023015"/>
    </source>
</evidence>
<dbReference type="SUPFAM" id="SSF47413">
    <property type="entry name" value="lambda repressor-like DNA-binding domains"/>
    <property type="match status" value="1"/>
</dbReference>
<dbReference type="InterPro" id="IPR000843">
    <property type="entry name" value="HTH_LacI"/>
</dbReference>
<dbReference type="Pfam" id="PF00356">
    <property type="entry name" value="LacI"/>
    <property type="match status" value="1"/>
</dbReference>
<dbReference type="Pfam" id="PF13377">
    <property type="entry name" value="Peripla_BP_3"/>
    <property type="match status" value="1"/>
</dbReference>
<dbReference type="PANTHER" id="PTHR30146">
    <property type="entry name" value="LACI-RELATED TRANSCRIPTIONAL REPRESSOR"/>
    <property type="match status" value="1"/>
</dbReference>
<evidence type="ECO:0000313" key="5">
    <source>
        <dbReference type="EMBL" id="EQB16512.1"/>
    </source>
</evidence>
<evidence type="ECO:0000256" key="2">
    <source>
        <dbReference type="ARBA" id="ARBA00023125"/>
    </source>
</evidence>
<dbReference type="PANTHER" id="PTHR30146:SF153">
    <property type="entry name" value="LACTOSE OPERON REPRESSOR"/>
    <property type="match status" value="1"/>
</dbReference>
<dbReference type="PROSITE" id="PS00356">
    <property type="entry name" value="HTH_LACI_1"/>
    <property type="match status" value="1"/>
</dbReference>
<dbReference type="InterPro" id="IPR028082">
    <property type="entry name" value="Peripla_BP_I"/>
</dbReference>
<reference evidence="5 6" key="1">
    <citation type="journal article" date="2013" name="Genome Announc.">
        <title>Genome Sequence of Novosphingobium lindaniclasticum LE124T, Isolated from a Hexachlorocyclohexane Dumpsite.</title>
        <authorList>
            <person name="Saxena A."/>
            <person name="Nayyar N."/>
            <person name="Sangwan N."/>
            <person name="Kumari R."/>
            <person name="Khurana J.P."/>
            <person name="Lal R."/>
        </authorList>
    </citation>
    <scope>NUCLEOTIDE SEQUENCE [LARGE SCALE GENOMIC DNA]</scope>
    <source>
        <strain evidence="5 6">LE124</strain>
    </source>
</reference>
<dbReference type="Gene3D" id="1.10.260.40">
    <property type="entry name" value="lambda repressor-like DNA-binding domains"/>
    <property type="match status" value="1"/>
</dbReference>